<dbReference type="RefSeq" id="WP_005631844.1">
    <property type="nucleotide sequence ID" value="NZ_AFQO01000008.1"/>
</dbReference>
<feature type="region of interest" description="Disordered" evidence="1">
    <location>
        <begin position="1"/>
        <end position="24"/>
    </location>
</feature>
<dbReference type="AlphaFoldDB" id="F9GPR7"/>
<dbReference type="InterPro" id="IPR029044">
    <property type="entry name" value="Nucleotide-diphossugar_trans"/>
</dbReference>
<dbReference type="Pfam" id="PF00535">
    <property type="entry name" value="Glycos_transf_2"/>
    <property type="match status" value="1"/>
</dbReference>
<reference evidence="3 4" key="1">
    <citation type="journal article" date="2011" name="J. Bacteriol.">
        <title>Genome Sequences for Five Strains of the Emerging Pathogen Haemophilus haemolyticus.</title>
        <authorList>
            <person name="Jordan I.K."/>
            <person name="Conley A.B."/>
            <person name="Antonov I.V."/>
            <person name="Arthur R.A."/>
            <person name="Cook E.D."/>
            <person name="Cooper G.P."/>
            <person name="Jones B.L."/>
            <person name="Knipe K.M."/>
            <person name="Lee K.J."/>
            <person name="Liu X."/>
            <person name="Mitchell G.J."/>
            <person name="Pande P.R."/>
            <person name="Petit R.A."/>
            <person name="Qin S."/>
            <person name="Rajan V.N."/>
            <person name="Sarda S."/>
            <person name="Sebastian A."/>
            <person name="Tang S."/>
            <person name="Thapliyal R."/>
            <person name="Varghese N.J."/>
            <person name="Ye T."/>
            <person name="Katz L.S."/>
            <person name="Wang X."/>
            <person name="Rowe L."/>
            <person name="Frace M."/>
            <person name="Mayer L.W."/>
        </authorList>
    </citation>
    <scope>NUCLEOTIDE SEQUENCE [LARGE SCALE GENOMIC DNA]</scope>
    <source>
        <strain evidence="3 4">M19501</strain>
    </source>
</reference>
<dbReference type="CDD" id="cd00761">
    <property type="entry name" value="Glyco_tranf_GTA_type"/>
    <property type="match status" value="1"/>
</dbReference>
<dbReference type="EMBL" id="AFQO01000008">
    <property type="protein sequence ID" value="EGT75528.1"/>
    <property type="molecule type" value="Genomic_DNA"/>
</dbReference>
<sequence length="293" mass="33224">MKGIYTDELSNQPTNQPTNQPNSKTVAVVTSTIGRPELTLAIESVQNQTYPCKHYVFVDGNIFWDKAKSILEQFPDVIPIYLPMNTGKNRILNGAINAAAAFLVEEDIICYLDDDNQLREDHVESLVKVIEQGADFAYSLRSFYDSNHQFICHDDFESLGNWTTKSDIFVDVKIEDIQQQIHFNFNGINAHIDTNCYAVPREIAQKAAHGWHTPSIGDRGFLSALKNLGLMGQTSGKYTVKYTVDFNKLIVARSFFPQLILSDEINDHISAGILKLINQQNIEYYRGRPWAKE</sequence>
<feature type="compositionally biased region" description="Low complexity" evidence="1">
    <location>
        <begin position="11"/>
        <end position="22"/>
    </location>
</feature>
<organism evidence="3 4">
    <name type="scientific">Haemophilus haemolyticus M19501</name>
    <dbReference type="NCBI Taxonomy" id="1028803"/>
    <lineage>
        <taxon>Bacteria</taxon>
        <taxon>Pseudomonadati</taxon>
        <taxon>Pseudomonadota</taxon>
        <taxon>Gammaproteobacteria</taxon>
        <taxon>Pasteurellales</taxon>
        <taxon>Pasteurellaceae</taxon>
        <taxon>Haemophilus</taxon>
    </lineage>
</organism>
<evidence type="ECO:0000313" key="4">
    <source>
        <dbReference type="Proteomes" id="UP000003258"/>
    </source>
</evidence>
<gene>
    <name evidence="3" type="ORF">GG9_1052</name>
</gene>
<dbReference type="SUPFAM" id="SSF53448">
    <property type="entry name" value="Nucleotide-diphospho-sugar transferases"/>
    <property type="match status" value="1"/>
</dbReference>
<dbReference type="InterPro" id="IPR001173">
    <property type="entry name" value="Glyco_trans_2-like"/>
</dbReference>
<evidence type="ECO:0000256" key="1">
    <source>
        <dbReference type="SAM" id="MobiDB-lite"/>
    </source>
</evidence>
<dbReference type="GO" id="GO:0016740">
    <property type="term" value="F:transferase activity"/>
    <property type="evidence" value="ECO:0007669"/>
    <property type="project" value="UniProtKB-KW"/>
</dbReference>
<protein>
    <submittedName>
        <fullName evidence="3">Glycosyltransferase</fullName>
    </submittedName>
</protein>
<name>F9GPR7_HAEHA</name>
<evidence type="ECO:0000313" key="3">
    <source>
        <dbReference type="EMBL" id="EGT75528.1"/>
    </source>
</evidence>
<comment type="caution">
    <text evidence="3">The sequence shown here is derived from an EMBL/GenBank/DDBJ whole genome shotgun (WGS) entry which is preliminary data.</text>
</comment>
<dbReference type="Proteomes" id="UP000003258">
    <property type="component" value="Unassembled WGS sequence"/>
</dbReference>
<evidence type="ECO:0000259" key="2">
    <source>
        <dbReference type="Pfam" id="PF00535"/>
    </source>
</evidence>
<keyword evidence="3" id="KW-0808">Transferase</keyword>
<dbReference type="PATRIC" id="fig|1028803.3.peg.1099"/>
<proteinExistence type="predicted"/>
<feature type="domain" description="Glycosyltransferase 2-like" evidence="2">
    <location>
        <begin position="36"/>
        <end position="154"/>
    </location>
</feature>
<accession>F9GPR7</accession>
<dbReference type="Gene3D" id="3.90.550.10">
    <property type="entry name" value="Spore Coat Polysaccharide Biosynthesis Protein SpsA, Chain A"/>
    <property type="match status" value="1"/>
</dbReference>
<dbReference type="eggNOG" id="COG0463">
    <property type="taxonomic scope" value="Bacteria"/>
</dbReference>